<proteinExistence type="predicted"/>
<accession>A0A8J7W3B7</accession>
<evidence type="ECO:0000313" key="2">
    <source>
        <dbReference type="Proteomes" id="UP000675664"/>
    </source>
</evidence>
<dbReference type="EMBL" id="JAGSND010000020">
    <property type="protein sequence ID" value="MBR0600107.1"/>
    <property type="molecule type" value="Genomic_DNA"/>
</dbReference>
<dbReference type="Proteomes" id="UP000675664">
    <property type="component" value="Unassembled WGS sequence"/>
</dbReference>
<name>A0A8J7W3B7_9FIRM</name>
<reference evidence="1" key="1">
    <citation type="submission" date="2021-04" db="EMBL/GenBank/DDBJ databases">
        <title>Sinoanaerobacter chloroacetimidivorans sp. nov., an obligate anaerobic bacterium isolated from anaerobic sludge.</title>
        <authorList>
            <person name="Bao Y."/>
        </authorList>
    </citation>
    <scope>NUCLEOTIDE SEQUENCE</scope>
    <source>
        <strain evidence="1">BAD-6</strain>
    </source>
</reference>
<organism evidence="1 2">
    <name type="scientific">Sinanaerobacter chloroacetimidivorans</name>
    <dbReference type="NCBI Taxonomy" id="2818044"/>
    <lineage>
        <taxon>Bacteria</taxon>
        <taxon>Bacillati</taxon>
        <taxon>Bacillota</taxon>
        <taxon>Clostridia</taxon>
        <taxon>Peptostreptococcales</taxon>
        <taxon>Anaerovoracaceae</taxon>
        <taxon>Sinanaerobacter</taxon>
    </lineage>
</organism>
<comment type="caution">
    <text evidence="1">The sequence shown here is derived from an EMBL/GenBank/DDBJ whole genome shotgun (WGS) entry which is preliminary data.</text>
</comment>
<gene>
    <name evidence="1" type="ORF">KCX82_19670</name>
</gene>
<dbReference type="RefSeq" id="WP_014315028.1">
    <property type="nucleotide sequence ID" value="NZ_JAGSND010000020.1"/>
</dbReference>
<sequence>MKMIEMKSAVDNKGYLIFSEETVSAAGLKPGDEVYVTLTVSEEENYPYPMILIMTEPLDITIHNAQEMDEEEEPEEEDDLTLPYSLLEDANIPLDSDLDIICGDREIKIRPADPLDRLPDELHGLFDNLGIHSDTVREVMKKEGYFV</sequence>
<dbReference type="AlphaFoldDB" id="A0A8J7W3B7"/>
<evidence type="ECO:0000313" key="1">
    <source>
        <dbReference type="EMBL" id="MBR0600107.1"/>
    </source>
</evidence>
<reference evidence="1" key="2">
    <citation type="submission" date="2021-04" db="EMBL/GenBank/DDBJ databases">
        <authorList>
            <person name="Liu J."/>
        </authorList>
    </citation>
    <scope>NUCLEOTIDE SEQUENCE</scope>
    <source>
        <strain evidence="1">BAD-6</strain>
    </source>
</reference>
<protein>
    <submittedName>
        <fullName evidence="1">Uncharacterized protein</fullName>
    </submittedName>
</protein>
<keyword evidence="2" id="KW-1185">Reference proteome</keyword>